<evidence type="ECO:0000313" key="3">
    <source>
        <dbReference type="EMBL" id="QDE70251.1"/>
    </source>
</evidence>
<proteinExistence type="predicted"/>
<keyword evidence="2" id="KW-0472">Membrane</keyword>
<organism evidence="3 4">
    <name type="scientific">Myxococcus xanthus</name>
    <dbReference type="NCBI Taxonomy" id="34"/>
    <lineage>
        <taxon>Bacteria</taxon>
        <taxon>Pseudomonadati</taxon>
        <taxon>Myxococcota</taxon>
        <taxon>Myxococcia</taxon>
        <taxon>Myxococcales</taxon>
        <taxon>Cystobacterineae</taxon>
        <taxon>Myxococcaceae</taxon>
        <taxon>Myxococcus</taxon>
    </lineage>
</organism>
<sequence>MDAPTRASRPEHGREGLVQRLHRERDPFHLKVHPMQRFVSSALVVLLSTGCASSTVIRSSPSGAKVRSRSGEVLGRTPYEYSDSATVNNTESFTLELDGHAPEYVTIRRDQWSGARTAGGIVGGLFVFPVFATLFWAADYRESYHVELTALPDSEPEAPAPPVRARRASSEKSPTPRR</sequence>
<dbReference type="Proteomes" id="UP000320179">
    <property type="component" value="Chromosome"/>
</dbReference>
<evidence type="ECO:0000256" key="2">
    <source>
        <dbReference type="SAM" id="Phobius"/>
    </source>
</evidence>
<protein>
    <submittedName>
        <fullName evidence="3">Uncharacterized protein</fullName>
    </submittedName>
</protein>
<reference evidence="3 4" key="1">
    <citation type="journal article" date="2019" name="Science">
        <title>Social genes are selection hotspots in kin groups of a soil microbe.</title>
        <authorList>
            <person name="Wielgoss S."/>
            <person name="Wolfensberger R."/>
            <person name="Sun L."/>
            <person name="Fiegna F."/>
            <person name="Velicer G.J."/>
        </authorList>
    </citation>
    <scope>NUCLEOTIDE SEQUENCE [LARGE SCALE GENOMIC DNA]</scope>
    <source>
        <strain evidence="3 4">MC3.5.9c15</strain>
    </source>
</reference>
<gene>
    <name evidence="3" type="ORF">BHS09_26585</name>
</gene>
<feature type="region of interest" description="Disordered" evidence="1">
    <location>
        <begin position="151"/>
        <end position="178"/>
    </location>
</feature>
<name>A0AAE6KUH1_MYXXA</name>
<dbReference type="AlphaFoldDB" id="A0AAE6KUH1"/>
<accession>A0AAE6KUH1</accession>
<evidence type="ECO:0000256" key="1">
    <source>
        <dbReference type="SAM" id="MobiDB-lite"/>
    </source>
</evidence>
<evidence type="ECO:0000313" key="4">
    <source>
        <dbReference type="Proteomes" id="UP000320179"/>
    </source>
</evidence>
<keyword evidence="2" id="KW-1133">Transmembrane helix</keyword>
<feature type="transmembrane region" description="Helical" evidence="2">
    <location>
        <begin position="118"/>
        <end position="138"/>
    </location>
</feature>
<keyword evidence="2" id="KW-0812">Transmembrane</keyword>
<dbReference type="EMBL" id="CP017174">
    <property type="protein sequence ID" value="QDE70251.1"/>
    <property type="molecule type" value="Genomic_DNA"/>
</dbReference>